<name>A0A6I3SG05_HELMO</name>
<dbReference type="GO" id="GO:0046872">
    <property type="term" value="F:metal ion binding"/>
    <property type="evidence" value="ECO:0007669"/>
    <property type="project" value="UniProtKB-KW"/>
</dbReference>
<dbReference type="PANTHER" id="PTHR43687">
    <property type="entry name" value="ADENYLYLSULFATE REDUCTASE, BETA SUBUNIT"/>
    <property type="match status" value="1"/>
</dbReference>
<dbReference type="Pfam" id="PF12838">
    <property type="entry name" value="Fer4_7"/>
    <property type="match status" value="1"/>
</dbReference>
<comment type="caution">
    <text evidence="6">The sequence shown here is derived from an EMBL/GenBank/DDBJ whole genome shotgun (WGS) entry which is preliminary data.</text>
</comment>
<evidence type="ECO:0000256" key="2">
    <source>
        <dbReference type="ARBA" id="ARBA00022723"/>
    </source>
</evidence>
<keyword evidence="3" id="KW-0408">Iron</keyword>
<keyword evidence="2" id="KW-0479">Metal-binding</keyword>
<dbReference type="InterPro" id="IPR017900">
    <property type="entry name" value="4Fe4S_Fe_S_CS"/>
</dbReference>
<keyword evidence="7" id="KW-1185">Reference proteome</keyword>
<dbReference type="GO" id="GO:0051539">
    <property type="term" value="F:4 iron, 4 sulfur cluster binding"/>
    <property type="evidence" value="ECO:0007669"/>
    <property type="project" value="UniProtKB-KW"/>
</dbReference>
<evidence type="ECO:0000313" key="7">
    <source>
        <dbReference type="Proteomes" id="UP000430670"/>
    </source>
</evidence>
<dbReference type="Proteomes" id="UP000430670">
    <property type="component" value="Unassembled WGS sequence"/>
</dbReference>
<dbReference type="InterPro" id="IPR007160">
    <property type="entry name" value="DUF362"/>
</dbReference>
<dbReference type="PANTHER" id="PTHR43687:SF1">
    <property type="entry name" value="FERREDOXIN III"/>
    <property type="match status" value="1"/>
</dbReference>
<dbReference type="SUPFAM" id="SSF54862">
    <property type="entry name" value="4Fe-4S ferredoxins"/>
    <property type="match status" value="1"/>
</dbReference>
<proteinExistence type="predicted"/>
<dbReference type="InterPro" id="IPR017896">
    <property type="entry name" value="4Fe4S_Fe-S-bd"/>
</dbReference>
<organism evidence="6 7">
    <name type="scientific">Heliobacterium mobile</name>
    <name type="common">Heliobacillus mobilis</name>
    <dbReference type="NCBI Taxonomy" id="28064"/>
    <lineage>
        <taxon>Bacteria</taxon>
        <taxon>Bacillati</taxon>
        <taxon>Bacillota</taxon>
        <taxon>Clostridia</taxon>
        <taxon>Eubacteriales</taxon>
        <taxon>Heliobacteriaceae</taxon>
        <taxon>Heliobacterium</taxon>
    </lineage>
</organism>
<reference evidence="6 7" key="1">
    <citation type="submission" date="2019-11" db="EMBL/GenBank/DDBJ databases">
        <title>Whole-genome sequence of a the green, strictly anaerobic photosynthetic bacterium Heliobacillus mobilis DSM 6151.</title>
        <authorList>
            <person name="Kyndt J.A."/>
            <person name="Meyer T.E."/>
        </authorList>
    </citation>
    <scope>NUCLEOTIDE SEQUENCE [LARGE SCALE GENOMIC DNA]</scope>
    <source>
        <strain evidence="6 7">DSM 6151</strain>
    </source>
</reference>
<evidence type="ECO:0000259" key="5">
    <source>
        <dbReference type="PROSITE" id="PS51379"/>
    </source>
</evidence>
<evidence type="ECO:0000256" key="3">
    <source>
        <dbReference type="ARBA" id="ARBA00023004"/>
    </source>
</evidence>
<dbReference type="InterPro" id="IPR050572">
    <property type="entry name" value="Fe-S_Ferredoxin"/>
</dbReference>
<evidence type="ECO:0000256" key="1">
    <source>
        <dbReference type="ARBA" id="ARBA00022485"/>
    </source>
</evidence>
<keyword evidence="4" id="KW-0411">Iron-sulfur</keyword>
<dbReference type="PROSITE" id="PS51379">
    <property type="entry name" value="4FE4S_FER_2"/>
    <property type="match status" value="2"/>
</dbReference>
<dbReference type="EMBL" id="WNKU01000001">
    <property type="protein sequence ID" value="MTV47544.1"/>
    <property type="molecule type" value="Genomic_DNA"/>
</dbReference>
<sequence>MSEVYFVSRRAKAGKGLVDKLRRLIKTAHIMDCVNEQDLVAIKMHFGERGNTGTIRPPFVGAVVEEIRGKKARPFLTDTNTLYRGSRANAVDHLDTAMENGYAYATVKAPIIIADGLDGKDYRNIPVPKGRRLQEAKIAAVPLDADAMIVLTHFKGHEMTGFGGAIKNMAMGLASRSGKLIQHSDIKPTINEKCKVCGKCVKWCPADAISLGERAVIAEDRCIGCGECTVTCPYKAIAINWAIDPGLLQEKMAEYAYAAVREKREKGKIAFITFVTDVTPECDCCSWSDTPLVPDLGILASFDPVALDQACYDLVNQAPGLIDNRLADAGQGTIAPGMDKFRMVHPSVDGTIQLRHAEELGLGTRKYQLIRLPE</sequence>
<dbReference type="OrthoDB" id="9781559at2"/>
<gene>
    <name evidence="6" type="ORF">GJ688_00945</name>
</gene>
<dbReference type="RefSeq" id="WP_155474656.1">
    <property type="nucleotide sequence ID" value="NZ_WNKU01000001.1"/>
</dbReference>
<keyword evidence="1" id="KW-0004">4Fe-4S</keyword>
<feature type="domain" description="4Fe-4S ferredoxin-type" evidence="5">
    <location>
        <begin position="186"/>
        <end position="211"/>
    </location>
</feature>
<protein>
    <submittedName>
        <fullName evidence="6">DUF362 domain-containing protein</fullName>
    </submittedName>
</protein>
<dbReference type="AlphaFoldDB" id="A0A6I3SG05"/>
<feature type="domain" description="4Fe-4S ferredoxin-type" evidence="5">
    <location>
        <begin position="213"/>
        <end position="242"/>
    </location>
</feature>
<evidence type="ECO:0000313" key="6">
    <source>
        <dbReference type="EMBL" id="MTV47544.1"/>
    </source>
</evidence>
<dbReference type="Gene3D" id="3.40.50.11440">
    <property type="match status" value="1"/>
</dbReference>
<dbReference type="Pfam" id="PF04015">
    <property type="entry name" value="DUF362"/>
    <property type="match status" value="1"/>
</dbReference>
<dbReference type="Gene3D" id="3.30.70.20">
    <property type="match status" value="1"/>
</dbReference>
<evidence type="ECO:0000256" key="4">
    <source>
        <dbReference type="ARBA" id="ARBA00023014"/>
    </source>
</evidence>
<accession>A0A6I3SG05</accession>
<dbReference type="PROSITE" id="PS00198">
    <property type="entry name" value="4FE4S_FER_1"/>
    <property type="match status" value="1"/>
</dbReference>